<evidence type="ECO:0000256" key="2">
    <source>
        <dbReference type="ARBA" id="ARBA00023125"/>
    </source>
</evidence>
<evidence type="ECO:0000259" key="6">
    <source>
        <dbReference type="PROSITE" id="PS50977"/>
    </source>
</evidence>
<proteinExistence type="predicted"/>
<keyword evidence="2 4" id="KW-0238">DNA-binding</keyword>
<evidence type="ECO:0000256" key="3">
    <source>
        <dbReference type="ARBA" id="ARBA00023163"/>
    </source>
</evidence>
<dbReference type="AlphaFoldDB" id="A0AAU8K5S4"/>
<evidence type="ECO:0000256" key="5">
    <source>
        <dbReference type="SAM" id="MobiDB-lite"/>
    </source>
</evidence>
<dbReference type="InterPro" id="IPR004111">
    <property type="entry name" value="Repressor_TetR_C"/>
</dbReference>
<feature type="DNA-binding region" description="H-T-H motif" evidence="4">
    <location>
        <begin position="55"/>
        <end position="74"/>
    </location>
</feature>
<keyword evidence="3" id="KW-0804">Transcription</keyword>
<dbReference type="SUPFAM" id="SSF46689">
    <property type="entry name" value="Homeodomain-like"/>
    <property type="match status" value="1"/>
</dbReference>
<evidence type="ECO:0000256" key="4">
    <source>
        <dbReference type="PROSITE-ProRule" id="PRU00335"/>
    </source>
</evidence>
<sequence>MARVDASGGPAGVDPESLWSVVERPRRGRPPAHSRAAITAAAVALADAEGLAAVTMRAVAARLGAGTMSLYSYVPDKEALLELMVDEVSGDHRLPAAPSGDWRHDLRLIAREQRALMRRHPWLPAALPVRQTLGPNTLAVLDHALAALAPTGLDAQTRLEAFSLVTGFVAGHMAYELAQERALEAAGRSPGELLDAQARYLRSAVADGRYPHLAAALAEPGGRDRSPEAVFERLLDRVLDGIAPGG</sequence>
<organism evidence="7">
    <name type="scientific">Kitasatospora camelliae</name>
    <dbReference type="NCBI Taxonomy" id="3156397"/>
    <lineage>
        <taxon>Bacteria</taxon>
        <taxon>Bacillati</taxon>
        <taxon>Actinomycetota</taxon>
        <taxon>Actinomycetes</taxon>
        <taxon>Kitasatosporales</taxon>
        <taxon>Streptomycetaceae</taxon>
        <taxon>Kitasatospora</taxon>
    </lineage>
</organism>
<dbReference type="GO" id="GO:0003700">
    <property type="term" value="F:DNA-binding transcription factor activity"/>
    <property type="evidence" value="ECO:0007669"/>
    <property type="project" value="TreeGrafter"/>
</dbReference>
<dbReference type="SUPFAM" id="SSF48498">
    <property type="entry name" value="Tetracyclin repressor-like, C-terminal domain"/>
    <property type="match status" value="1"/>
</dbReference>
<dbReference type="EMBL" id="CP159872">
    <property type="protein sequence ID" value="XCM83608.1"/>
    <property type="molecule type" value="Genomic_DNA"/>
</dbReference>
<feature type="domain" description="HTH tetR-type" evidence="6">
    <location>
        <begin position="32"/>
        <end position="92"/>
    </location>
</feature>
<feature type="region of interest" description="Disordered" evidence="5">
    <location>
        <begin position="1"/>
        <end position="20"/>
    </location>
</feature>
<dbReference type="GO" id="GO:0045892">
    <property type="term" value="P:negative regulation of DNA-templated transcription"/>
    <property type="evidence" value="ECO:0007669"/>
    <property type="project" value="InterPro"/>
</dbReference>
<dbReference type="Gene3D" id="1.10.10.60">
    <property type="entry name" value="Homeodomain-like"/>
    <property type="match status" value="1"/>
</dbReference>
<dbReference type="InterPro" id="IPR036271">
    <property type="entry name" value="Tet_transcr_reg_TetR-rel_C_sf"/>
</dbReference>
<dbReference type="KEGG" id="kcm:ABWK59_34120"/>
<dbReference type="PANTHER" id="PTHR30055">
    <property type="entry name" value="HTH-TYPE TRANSCRIPTIONAL REGULATOR RUTR"/>
    <property type="match status" value="1"/>
</dbReference>
<dbReference type="Pfam" id="PF02909">
    <property type="entry name" value="TetR_C_1"/>
    <property type="match status" value="1"/>
</dbReference>
<dbReference type="Pfam" id="PF00440">
    <property type="entry name" value="TetR_N"/>
    <property type="match status" value="1"/>
</dbReference>
<accession>A0AAU8K5S4</accession>
<evidence type="ECO:0000313" key="7">
    <source>
        <dbReference type="EMBL" id="XCM83608.1"/>
    </source>
</evidence>
<dbReference type="InterPro" id="IPR009057">
    <property type="entry name" value="Homeodomain-like_sf"/>
</dbReference>
<gene>
    <name evidence="7" type="ORF">ABWK59_34120</name>
</gene>
<keyword evidence="1" id="KW-0805">Transcription regulation</keyword>
<name>A0AAU8K5S4_9ACTN</name>
<dbReference type="PROSITE" id="PS50977">
    <property type="entry name" value="HTH_TETR_2"/>
    <property type="match status" value="1"/>
</dbReference>
<dbReference type="Gene3D" id="1.10.357.10">
    <property type="entry name" value="Tetracycline Repressor, domain 2"/>
    <property type="match status" value="1"/>
</dbReference>
<dbReference type="InterPro" id="IPR050109">
    <property type="entry name" value="HTH-type_TetR-like_transc_reg"/>
</dbReference>
<dbReference type="PANTHER" id="PTHR30055:SF151">
    <property type="entry name" value="TRANSCRIPTIONAL REGULATORY PROTEIN"/>
    <property type="match status" value="1"/>
</dbReference>
<reference evidence="7" key="1">
    <citation type="submission" date="2024-06" db="EMBL/GenBank/DDBJ databases">
        <title>The genome sequences of Kitasatospora sp. strain HUAS MG31.</title>
        <authorList>
            <person name="Mo P."/>
        </authorList>
    </citation>
    <scope>NUCLEOTIDE SEQUENCE</scope>
    <source>
        <strain evidence="7">HUAS MG31</strain>
    </source>
</reference>
<evidence type="ECO:0000256" key="1">
    <source>
        <dbReference type="ARBA" id="ARBA00023015"/>
    </source>
</evidence>
<protein>
    <submittedName>
        <fullName evidence="7">TetR/AcrR family transcriptional regulator C-terminal domain-containing protein</fullName>
    </submittedName>
</protein>
<dbReference type="InterPro" id="IPR001647">
    <property type="entry name" value="HTH_TetR"/>
</dbReference>
<dbReference type="GO" id="GO:0000976">
    <property type="term" value="F:transcription cis-regulatory region binding"/>
    <property type="evidence" value="ECO:0007669"/>
    <property type="project" value="TreeGrafter"/>
</dbReference>
<dbReference type="RefSeq" id="WP_354644544.1">
    <property type="nucleotide sequence ID" value="NZ_CP159872.1"/>
</dbReference>